<dbReference type="RefSeq" id="WP_036448409.1">
    <property type="nucleotide sequence ID" value="NZ_JACKVC010000012.1"/>
</dbReference>
<dbReference type="Proteomes" id="UP001141659">
    <property type="component" value="Unassembled WGS sequence"/>
</dbReference>
<keyword evidence="6" id="KW-1185">Reference proteome</keyword>
<dbReference type="InterPro" id="IPR011008">
    <property type="entry name" value="Dimeric_a/b-barrel"/>
</dbReference>
<sequence>MKYATLIYTKPGSHDEDLTPDQRVALTAEYLALRHEPQCVAGGHLQPVETATTVRHGPGDGLITDGPYADTKEVFAGYFVIEAADLDEALKFAQRIPAVRLGGAVEVRPLVDIPGEGAH</sequence>
<dbReference type="AlphaFoldDB" id="A0AAP7SG45"/>
<feature type="domain" description="YCII-related" evidence="2">
    <location>
        <begin position="1"/>
        <end position="112"/>
    </location>
</feature>
<reference evidence="3" key="2">
    <citation type="journal article" date="2022" name="BMC Genomics">
        <title>Comparative genome analysis of mycobacteria focusing on tRNA and non-coding RNA.</title>
        <authorList>
            <person name="Behra P.R.K."/>
            <person name="Pettersson B.M.F."/>
            <person name="Ramesh M."/>
            <person name="Das S."/>
            <person name="Dasgupta S."/>
            <person name="Kirsebom L.A."/>
        </authorList>
    </citation>
    <scope>NUCLEOTIDE SEQUENCE</scope>
    <source>
        <strain evidence="3">DSM 44242</strain>
    </source>
</reference>
<gene>
    <name evidence="4" type="ORF">ABFW12_30575</name>
    <name evidence="3" type="ORF">H5P34_11255</name>
</gene>
<organism evidence="3 5">
    <name type="scientific">Mycolicibacterium porcinum</name>
    <dbReference type="NCBI Taxonomy" id="39693"/>
    <lineage>
        <taxon>Bacteria</taxon>
        <taxon>Bacillati</taxon>
        <taxon>Actinomycetota</taxon>
        <taxon>Actinomycetes</taxon>
        <taxon>Mycobacteriales</taxon>
        <taxon>Mycobacteriaceae</taxon>
        <taxon>Mycolicibacterium</taxon>
    </lineage>
</organism>
<evidence type="ECO:0000256" key="1">
    <source>
        <dbReference type="ARBA" id="ARBA00007689"/>
    </source>
</evidence>
<dbReference type="PANTHER" id="PTHR35174:SF3">
    <property type="entry name" value="BLL7171 PROTEIN"/>
    <property type="match status" value="1"/>
</dbReference>
<proteinExistence type="inferred from homology"/>
<reference evidence="3" key="1">
    <citation type="submission" date="2020-07" db="EMBL/GenBank/DDBJ databases">
        <authorList>
            <person name="Pettersson B.M.F."/>
            <person name="Behra P.R.K."/>
            <person name="Ramesh M."/>
            <person name="Das S."/>
            <person name="Dasgupta S."/>
            <person name="Kirsebom L.A."/>
        </authorList>
    </citation>
    <scope>NUCLEOTIDE SEQUENCE</scope>
    <source>
        <strain evidence="3">DSM 44242</strain>
    </source>
</reference>
<dbReference type="EMBL" id="JBDLOU010000106">
    <property type="protein sequence ID" value="MEX3742592.1"/>
    <property type="molecule type" value="Genomic_DNA"/>
</dbReference>
<reference evidence="4 6" key="3">
    <citation type="submission" date="2024-04" db="EMBL/GenBank/DDBJ databases">
        <title>Genomic Markers of Mycobacteria.</title>
        <authorList>
            <person name="Soliman M.S."/>
            <person name="Elkholy A."/>
            <person name="Soliman N.S."/>
            <person name="Abbas A."/>
            <person name="Khayrat S."/>
            <person name="Shawky S."/>
        </authorList>
    </citation>
    <scope>NUCLEOTIDE SEQUENCE [LARGE SCALE GENOMIC DNA]</scope>
    <source>
        <strain evidence="4 6">Egy-CU-AM5</strain>
    </source>
</reference>
<dbReference type="Proteomes" id="UP001558474">
    <property type="component" value="Unassembled WGS sequence"/>
</dbReference>
<protein>
    <submittedName>
        <fullName evidence="4">YciI family protein</fullName>
    </submittedName>
</protein>
<comment type="caution">
    <text evidence="3">The sequence shown here is derived from an EMBL/GenBank/DDBJ whole genome shotgun (WGS) entry which is preliminary data.</text>
</comment>
<dbReference type="SUPFAM" id="SSF54909">
    <property type="entry name" value="Dimeric alpha+beta barrel"/>
    <property type="match status" value="1"/>
</dbReference>
<evidence type="ECO:0000313" key="5">
    <source>
        <dbReference type="Proteomes" id="UP001141659"/>
    </source>
</evidence>
<evidence type="ECO:0000313" key="3">
    <source>
        <dbReference type="EMBL" id="MCV7388620.1"/>
    </source>
</evidence>
<evidence type="ECO:0000313" key="4">
    <source>
        <dbReference type="EMBL" id="MEX3742592.1"/>
    </source>
</evidence>
<accession>A0AAP7SG45</accession>
<evidence type="ECO:0000259" key="2">
    <source>
        <dbReference type="Pfam" id="PF03795"/>
    </source>
</evidence>
<dbReference type="Gene3D" id="3.30.70.1060">
    <property type="entry name" value="Dimeric alpha+beta barrel"/>
    <property type="match status" value="1"/>
</dbReference>
<evidence type="ECO:0000313" key="6">
    <source>
        <dbReference type="Proteomes" id="UP001558474"/>
    </source>
</evidence>
<dbReference type="Pfam" id="PF03795">
    <property type="entry name" value="YCII"/>
    <property type="match status" value="1"/>
</dbReference>
<comment type="similarity">
    <text evidence="1">Belongs to the YciI family.</text>
</comment>
<dbReference type="EMBL" id="JACKVC010000012">
    <property type="protein sequence ID" value="MCV7388620.1"/>
    <property type="molecule type" value="Genomic_DNA"/>
</dbReference>
<dbReference type="PANTHER" id="PTHR35174">
    <property type="entry name" value="BLL7171 PROTEIN-RELATED"/>
    <property type="match status" value="1"/>
</dbReference>
<name>A0AAP7SG45_9MYCO</name>
<dbReference type="InterPro" id="IPR005545">
    <property type="entry name" value="YCII"/>
</dbReference>